<reference evidence="13 15" key="2">
    <citation type="submission" date="2018-08" db="EMBL/GenBank/DDBJ databases">
        <title>Genome of Clostridium chromiireducens C1, DSM12136.</title>
        <authorList>
            <person name="Xing M."/>
            <person name="Wei Y."/>
            <person name="Ang E.L."/>
            <person name="Zhao H."/>
            <person name="Zhang Y."/>
        </authorList>
    </citation>
    <scope>NUCLEOTIDE SEQUENCE [LARGE SCALE GENOMIC DNA]</scope>
    <source>
        <strain evidence="13 15">C1</strain>
    </source>
</reference>
<dbReference type="InterPro" id="IPR039420">
    <property type="entry name" value="WalR-like"/>
</dbReference>
<evidence type="ECO:0000313" key="13">
    <source>
        <dbReference type="EMBL" id="RII33258.1"/>
    </source>
</evidence>
<comment type="function">
    <text evidence="7">May play the central regulatory role in sporulation. It may be an element of the effector pathway responsible for the activation of sporulation genes in response to nutritional stress. Spo0A may act in concert with spo0H (a sigma factor) to control the expression of some genes that are critical to the sporulation process.</text>
</comment>
<evidence type="ECO:0000313" key="15">
    <source>
        <dbReference type="Proteomes" id="UP000265930"/>
    </source>
</evidence>
<keyword evidence="2 8" id="KW-0597">Phosphoprotein</keyword>
<dbReference type="AlphaFoldDB" id="A0A1V4IS45"/>
<evidence type="ECO:0000256" key="2">
    <source>
        <dbReference type="ARBA" id="ARBA00022553"/>
    </source>
</evidence>
<name>A0A1V4IS45_9CLOT</name>
<dbReference type="RefSeq" id="WP_079439489.1">
    <property type="nucleotide sequence ID" value="NZ_JBLZIA010000002.1"/>
</dbReference>
<dbReference type="Pfam" id="PF00486">
    <property type="entry name" value="Trans_reg_C"/>
    <property type="match status" value="1"/>
</dbReference>
<dbReference type="STRING" id="225345.CLCHR_19280"/>
<dbReference type="GO" id="GO:0032993">
    <property type="term" value="C:protein-DNA complex"/>
    <property type="evidence" value="ECO:0007669"/>
    <property type="project" value="TreeGrafter"/>
</dbReference>
<dbReference type="GO" id="GO:0000156">
    <property type="term" value="F:phosphorelay response regulator activity"/>
    <property type="evidence" value="ECO:0007669"/>
    <property type="project" value="TreeGrafter"/>
</dbReference>
<dbReference type="InterPro" id="IPR036388">
    <property type="entry name" value="WH-like_DNA-bd_sf"/>
</dbReference>
<keyword evidence="5 9" id="KW-0238">DNA-binding</keyword>
<evidence type="ECO:0000256" key="1">
    <source>
        <dbReference type="ARBA" id="ARBA00018672"/>
    </source>
</evidence>
<dbReference type="InterPro" id="IPR011006">
    <property type="entry name" value="CheY-like_superfamily"/>
</dbReference>
<organism evidence="12 14">
    <name type="scientific">Clostridium chromiireducens</name>
    <dbReference type="NCBI Taxonomy" id="225345"/>
    <lineage>
        <taxon>Bacteria</taxon>
        <taxon>Bacillati</taxon>
        <taxon>Bacillota</taxon>
        <taxon>Clostridia</taxon>
        <taxon>Eubacteriales</taxon>
        <taxon>Clostridiaceae</taxon>
        <taxon>Clostridium</taxon>
    </lineage>
</organism>
<dbReference type="Gene3D" id="1.10.10.10">
    <property type="entry name" value="Winged helix-like DNA-binding domain superfamily/Winged helix DNA-binding domain"/>
    <property type="match status" value="1"/>
</dbReference>
<dbReference type="Gene3D" id="6.10.250.690">
    <property type="match status" value="1"/>
</dbReference>
<dbReference type="Gene3D" id="3.40.50.2300">
    <property type="match status" value="1"/>
</dbReference>
<dbReference type="EMBL" id="MZGT01000022">
    <property type="protein sequence ID" value="OPJ62635.1"/>
    <property type="molecule type" value="Genomic_DNA"/>
</dbReference>
<feature type="domain" description="Response regulatory" evidence="10">
    <location>
        <begin position="5"/>
        <end position="119"/>
    </location>
</feature>
<dbReference type="PANTHER" id="PTHR48111:SF1">
    <property type="entry name" value="TWO-COMPONENT RESPONSE REGULATOR ORR33"/>
    <property type="match status" value="1"/>
</dbReference>
<dbReference type="GO" id="GO:0006355">
    <property type="term" value="P:regulation of DNA-templated transcription"/>
    <property type="evidence" value="ECO:0007669"/>
    <property type="project" value="InterPro"/>
</dbReference>
<evidence type="ECO:0000256" key="5">
    <source>
        <dbReference type="ARBA" id="ARBA00023125"/>
    </source>
</evidence>
<dbReference type="OrthoDB" id="9790442at2"/>
<accession>A0A1V4IS45</accession>
<dbReference type="PROSITE" id="PS50110">
    <property type="entry name" value="RESPONSE_REGULATORY"/>
    <property type="match status" value="1"/>
</dbReference>
<dbReference type="InterPro" id="IPR001867">
    <property type="entry name" value="OmpR/PhoB-type_DNA-bd"/>
</dbReference>
<evidence type="ECO:0000313" key="12">
    <source>
        <dbReference type="EMBL" id="OPJ62635.1"/>
    </source>
</evidence>
<dbReference type="PROSITE" id="PS51755">
    <property type="entry name" value="OMPR_PHOB"/>
    <property type="match status" value="1"/>
</dbReference>
<dbReference type="CDD" id="cd00383">
    <property type="entry name" value="trans_reg_C"/>
    <property type="match status" value="1"/>
</dbReference>
<evidence type="ECO:0000256" key="7">
    <source>
        <dbReference type="ARBA" id="ARBA00024867"/>
    </source>
</evidence>
<dbReference type="FunFam" id="1.10.10.10:FF:000018">
    <property type="entry name" value="DNA-binding response regulator ResD"/>
    <property type="match status" value="1"/>
</dbReference>
<dbReference type="GO" id="GO:0005829">
    <property type="term" value="C:cytosol"/>
    <property type="evidence" value="ECO:0007669"/>
    <property type="project" value="TreeGrafter"/>
</dbReference>
<dbReference type="Proteomes" id="UP000265930">
    <property type="component" value="Unassembled WGS sequence"/>
</dbReference>
<keyword evidence="14" id="KW-1185">Reference proteome</keyword>
<evidence type="ECO:0000256" key="4">
    <source>
        <dbReference type="ARBA" id="ARBA00023015"/>
    </source>
</evidence>
<evidence type="ECO:0000259" key="10">
    <source>
        <dbReference type="PROSITE" id="PS50110"/>
    </source>
</evidence>
<dbReference type="EMBL" id="QXDJ01000004">
    <property type="protein sequence ID" value="RII33258.1"/>
    <property type="molecule type" value="Genomic_DNA"/>
</dbReference>
<reference evidence="12 14" key="1">
    <citation type="submission" date="2017-03" db="EMBL/GenBank/DDBJ databases">
        <title>Genome sequence of Clostridium chromiireducens DSM 23318.</title>
        <authorList>
            <person name="Poehlein A."/>
            <person name="Daniel R."/>
        </authorList>
    </citation>
    <scope>NUCLEOTIDE SEQUENCE [LARGE SCALE GENOMIC DNA]</scope>
    <source>
        <strain evidence="12 14">DSM 23318</strain>
    </source>
</reference>
<feature type="domain" description="OmpR/PhoB-type" evidence="11">
    <location>
        <begin position="129"/>
        <end position="225"/>
    </location>
</feature>
<evidence type="ECO:0000256" key="9">
    <source>
        <dbReference type="PROSITE-ProRule" id="PRU01091"/>
    </source>
</evidence>
<feature type="modified residue" description="4-aspartylphosphate" evidence="8">
    <location>
        <position position="55"/>
    </location>
</feature>
<dbReference type="SUPFAM" id="SSF46894">
    <property type="entry name" value="C-terminal effector domain of the bipartite response regulators"/>
    <property type="match status" value="1"/>
</dbReference>
<dbReference type="GO" id="GO:0000976">
    <property type="term" value="F:transcription cis-regulatory region binding"/>
    <property type="evidence" value="ECO:0007669"/>
    <property type="project" value="TreeGrafter"/>
</dbReference>
<dbReference type="SMART" id="SM00448">
    <property type="entry name" value="REC"/>
    <property type="match status" value="1"/>
</dbReference>
<dbReference type="Proteomes" id="UP000191056">
    <property type="component" value="Unassembled WGS sequence"/>
</dbReference>
<proteinExistence type="predicted"/>
<dbReference type="InterPro" id="IPR016032">
    <property type="entry name" value="Sig_transdc_resp-reg_C-effctor"/>
</dbReference>
<dbReference type="SMART" id="SM00862">
    <property type="entry name" value="Trans_reg_C"/>
    <property type="match status" value="1"/>
</dbReference>
<evidence type="ECO:0000256" key="3">
    <source>
        <dbReference type="ARBA" id="ARBA00023012"/>
    </source>
</evidence>
<comment type="caution">
    <text evidence="12">The sequence shown here is derived from an EMBL/GenBank/DDBJ whole genome shotgun (WGS) entry which is preliminary data.</text>
</comment>
<evidence type="ECO:0000259" key="11">
    <source>
        <dbReference type="PROSITE" id="PS51755"/>
    </source>
</evidence>
<dbReference type="Pfam" id="PF00072">
    <property type="entry name" value="Response_reg"/>
    <property type="match status" value="1"/>
</dbReference>
<dbReference type="InterPro" id="IPR001789">
    <property type="entry name" value="Sig_transdc_resp-reg_receiver"/>
</dbReference>
<evidence type="ECO:0000313" key="14">
    <source>
        <dbReference type="Proteomes" id="UP000191056"/>
    </source>
</evidence>
<sequence>MKEKKILVVDDEQLIRKLVTDFLKRQGYRTIEAEDGRQALDIFSLEENIDLIILDVMLPEYDGFTVCREIRKKSKVPIIMLTARGEEFDEVFGLDIGADEYISKPFSPNVLIARVNAVLRRATSTVIDSRLKEFQGLKIDKNAHQVTIEGNIVDLSPKEYELLTYLSENYGKALSREQILDKVWGYDYYGDLRTVDTHINRLRIKLDTKSDYVHTVRGYGYRFEVDK</sequence>
<dbReference type="PANTHER" id="PTHR48111">
    <property type="entry name" value="REGULATOR OF RPOS"/>
    <property type="match status" value="1"/>
</dbReference>
<keyword evidence="4" id="KW-0805">Transcription regulation</keyword>
<keyword evidence="3" id="KW-0902">Two-component regulatory system</keyword>
<keyword evidence="6" id="KW-0804">Transcription</keyword>
<protein>
    <recommendedName>
        <fullName evidence="1">Stage 0 sporulation protein A homolog</fullName>
    </recommendedName>
</protein>
<feature type="DNA-binding region" description="OmpR/PhoB-type" evidence="9">
    <location>
        <begin position="129"/>
        <end position="225"/>
    </location>
</feature>
<evidence type="ECO:0000256" key="8">
    <source>
        <dbReference type="PROSITE-ProRule" id="PRU00169"/>
    </source>
</evidence>
<gene>
    <name evidence="12" type="primary">srrA_6</name>
    <name evidence="12" type="ORF">CLCHR_19280</name>
    <name evidence="13" type="ORF">D2A34_16025</name>
</gene>
<evidence type="ECO:0000256" key="6">
    <source>
        <dbReference type="ARBA" id="ARBA00023163"/>
    </source>
</evidence>
<dbReference type="FunFam" id="3.40.50.2300:FF:000001">
    <property type="entry name" value="DNA-binding response regulator PhoB"/>
    <property type="match status" value="1"/>
</dbReference>
<dbReference type="SUPFAM" id="SSF52172">
    <property type="entry name" value="CheY-like"/>
    <property type="match status" value="1"/>
</dbReference>